<keyword evidence="3" id="KW-1185">Reference proteome</keyword>
<evidence type="ECO:0000313" key="3">
    <source>
        <dbReference type="Proteomes" id="UP000827549"/>
    </source>
</evidence>
<feature type="region of interest" description="Disordered" evidence="1">
    <location>
        <begin position="707"/>
        <end position="731"/>
    </location>
</feature>
<dbReference type="GeneID" id="87808555"/>
<accession>A0AAF1BI25</accession>
<dbReference type="Proteomes" id="UP000827549">
    <property type="component" value="Chromosome 4"/>
</dbReference>
<protein>
    <submittedName>
        <fullName evidence="2">Uncharacterized protein</fullName>
    </submittedName>
</protein>
<evidence type="ECO:0000313" key="2">
    <source>
        <dbReference type="EMBL" id="WOO81806.1"/>
    </source>
</evidence>
<name>A0AAF1BI25_9TREE</name>
<dbReference type="AlphaFoldDB" id="A0AAF1BI25"/>
<dbReference type="RefSeq" id="XP_062627839.1">
    <property type="nucleotide sequence ID" value="XM_062771854.1"/>
</dbReference>
<dbReference type="EMBL" id="CP086717">
    <property type="protein sequence ID" value="WOO81806.1"/>
    <property type="molecule type" value="Genomic_DNA"/>
</dbReference>
<gene>
    <name evidence="2" type="ORF">LOC62_04G005326</name>
</gene>
<reference evidence="2" key="1">
    <citation type="submission" date="2023-10" db="EMBL/GenBank/DDBJ databases">
        <authorList>
            <person name="Noh H."/>
        </authorList>
    </citation>
    <scope>NUCLEOTIDE SEQUENCE</scope>
    <source>
        <strain evidence="2">DUCC4014</strain>
    </source>
</reference>
<sequence>MKALDRFKLAQNARRRRATSSRGVIDPSAFPHIMDAIIENADMMALVALRGTCQRLGRLVDKLLFTHAQLVLYPAQQAYGIHTHRPLAFLTLPVNTTVRTASTFPVLPWCPAAVKILDVLRPNGDPAWTTTVNLALAAEFTSVHTVRQQLEPYWDIAHYFPSNHTTVYYDVVPPRFRRIGSGTQHYSPDRAVYHFRPDDESDHEPVSFATAYLCTDFVFVFWPSSTVPPFDWPFARMQHILRESGTREHGGTTANIRGRRKASSSFINSFVVVGIQNVCPDLVRYEPDSPESSPLTDVEILHEIISAMQVPLRIGDRLRECGRTISLEQWMEELGDRAAIEGAWMTPREAPLNPPHRRHDGSMPAVDGQADGRHAGSTPSALEGGGQRLDFHVACFLSAFTLSLNSCTLGMPATLDYSAHPHIIETIVRCAPVAALIPLRATSKAIQPLVDAILFDHVQLQPFPADGKDWASGAVIGLTLPADTSLSVSSPLPRLPWVPGAVRMLDDTKTWNDDDEYAITNDAFSSLQTIRQLCTDDYAYDHNLSDVPTAVLFVDASRYHHTIYPCSKRMVAHIRGGGGNPPVVETACHDNVREFVFVFWSPMNSVAWCLDVVIGALYTQRRNSETIPESIEVVGLDLPPHTATSSERIRAQNALEGRFGAKLHGLHDQSDDHTEWAYEMEQRLLFHTMDEWRATLGDRLYLEGTWMQPRPGPDSNGKWPETEESDSDSDE</sequence>
<organism evidence="2 3">
    <name type="scientific">Vanrija pseudolonga</name>
    <dbReference type="NCBI Taxonomy" id="143232"/>
    <lineage>
        <taxon>Eukaryota</taxon>
        <taxon>Fungi</taxon>
        <taxon>Dikarya</taxon>
        <taxon>Basidiomycota</taxon>
        <taxon>Agaricomycotina</taxon>
        <taxon>Tremellomycetes</taxon>
        <taxon>Trichosporonales</taxon>
        <taxon>Trichosporonaceae</taxon>
        <taxon>Vanrija</taxon>
    </lineage>
</organism>
<evidence type="ECO:0000256" key="1">
    <source>
        <dbReference type="SAM" id="MobiDB-lite"/>
    </source>
</evidence>
<feature type="compositionally biased region" description="Acidic residues" evidence="1">
    <location>
        <begin position="722"/>
        <end position="731"/>
    </location>
</feature>
<proteinExistence type="predicted"/>
<dbReference type="EMBL" id="CP086717">
    <property type="protein sequence ID" value="WOO81807.1"/>
    <property type="molecule type" value="Genomic_DNA"/>
</dbReference>
<dbReference type="RefSeq" id="XP_062627838.1">
    <property type="nucleotide sequence ID" value="XM_062771853.1"/>
</dbReference>
<feature type="region of interest" description="Disordered" evidence="1">
    <location>
        <begin position="352"/>
        <end position="382"/>
    </location>
</feature>